<accession>A0A3S5AJQ0</accession>
<sequence length="95" mass="10196">MRSSWAPAVSEIWLPAGLSGRGTLALKSGTFPPSFGRIPKQPGHLSHHTKLSARHLPSGSLCHRRSASRPSSPPLITLFLSVLLAKDVFGRLFSA</sequence>
<protein>
    <submittedName>
        <fullName evidence="1">Uncharacterized protein</fullName>
    </submittedName>
</protein>
<dbReference type="EMBL" id="CAAALY010036436">
    <property type="protein sequence ID" value="VEL18306.1"/>
    <property type="molecule type" value="Genomic_DNA"/>
</dbReference>
<proteinExistence type="predicted"/>
<name>A0A3S5AJQ0_9PLAT</name>
<organism evidence="1 2">
    <name type="scientific">Protopolystoma xenopodis</name>
    <dbReference type="NCBI Taxonomy" id="117903"/>
    <lineage>
        <taxon>Eukaryota</taxon>
        <taxon>Metazoa</taxon>
        <taxon>Spiralia</taxon>
        <taxon>Lophotrochozoa</taxon>
        <taxon>Platyhelminthes</taxon>
        <taxon>Monogenea</taxon>
        <taxon>Polyopisthocotylea</taxon>
        <taxon>Polystomatidea</taxon>
        <taxon>Polystomatidae</taxon>
        <taxon>Protopolystoma</taxon>
    </lineage>
</organism>
<evidence type="ECO:0000313" key="2">
    <source>
        <dbReference type="Proteomes" id="UP000784294"/>
    </source>
</evidence>
<dbReference type="AlphaFoldDB" id="A0A3S5AJQ0"/>
<evidence type="ECO:0000313" key="1">
    <source>
        <dbReference type="EMBL" id="VEL18306.1"/>
    </source>
</evidence>
<reference evidence="1" key="1">
    <citation type="submission" date="2018-11" db="EMBL/GenBank/DDBJ databases">
        <authorList>
            <consortium name="Pathogen Informatics"/>
        </authorList>
    </citation>
    <scope>NUCLEOTIDE SEQUENCE</scope>
</reference>
<keyword evidence="2" id="KW-1185">Reference proteome</keyword>
<gene>
    <name evidence="1" type="ORF">PXEA_LOCUS11746</name>
</gene>
<comment type="caution">
    <text evidence="1">The sequence shown here is derived from an EMBL/GenBank/DDBJ whole genome shotgun (WGS) entry which is preliminary data.</text>
</comment>
<dbReference type="Proteomes" id="UP000784294">
    <property type="component" value="Unassembled WGS sequence"/>
</dbReference>